<feature type="domain" description="C1q" evidence="6">
    <location>
        <begin position="103"/>
        <end position="213"/>
    </location>
</feature>
<dbReference type="PROSITE" id="PS50871">
    <property type="entry name" value="C1Q"/>
    <property type="match status" value="1"/>
</dbReference>
<reference evidence="7 8" key="1">
    <citation type="submission" date="2024-01" db="EMBL/GenBank/DDBJ databases">
        <authorList>
            <person name="Alioto T."/>
            <person name="Alioto T."/>
            <person name="Gomez Garrido J."/>
        </authorList>
    </citation>
    <scope>NUCLEOTIDE SEQUENCE [LARGE SCALE GENOMIC DNA]</scope>
</reference>
<dbReference type="Pfam" id="PF00386">
    <property type="entry name" value="C1q"/>
    <property type="match status" value="1"/>
</dbReference>
<comment type="caution">
    <text evidence="7">The sequence shown here is derived from an EMBL/GenBank/DDBJ whole genome shotgun (WGS) entry which is preliminary data.</text>
</comment>
<evidence type="ECO:0000256" key="4">
    <source>
        <dbReference type="SAM" id="Coils"/>
    </source>
</evidence>
<evidence type="ECO:0000256" key="1">
    <source>
        <dbReference type="ARBA" id="ARBA00004613"/>
    </source>
</evidence>
<accession>A0AAV1PWF2</accession>
<dbReference type="InterPro" id="IPR050822">
    <property type="entry name" value="Cerebellin_Synaptic_Org"/>
</dbReference>
<dbReference type="GO" id="GO:0005581">
    <property type="term" value="C:collagen trimer"/>
    <property type="evidence" value="ECO:0007669"/>
    <property type="project" value="UniProtKB-KW"/>
</dbReference>
<evidence type="ECO:0000256" key="3">
    <source>
        <dbReference type="ARBA" id="ARBA00022729"/>
    </source>
</evidence>
<keyword evidence="7" id="KW-0176">Collagen</keyword>
<comment type="subcellular location">
    <subcellularLocation>
        <location evidence="1">Secreted</location>
    </subcellularLocation>
</comment>
<proteinExistence type="predicted"/>
<keyword evidence="3 5" id="KW-0732">Signal</keyword>
<feature type="signal peptide" evidence="5">
    <location>
        <begin position="1"/>
        <end position="21"/>
    </location>
</feature>
<evidence type="ECO:0000259" key="6">
    <source>
        <dbReference type="PROSITE" id="PS50871"/>
    </source>
</evidence>
<dbReference type="InterPro" id="IPR001073">
    <property type="entry name" value="C1q_dom"/>
</dbReference>
<dbReference type="EMBL" id="CAWUFR010000305">
    <property type="protein sequence ID" value="CAK6975535.1"/>
    <property type="molecule type" value="Genomic_DNA"/>
</dbReference>
<dbReference type="Gene3D" id="2.60.120.40">
    <property type="match status" value="1"/>
</dbReference>
<dbReference type="PANTHER" id="PTHR22923">
    <property type="entry name" value="CEREBELLIN-RELATED"/>
    <property type="match status" value="1"/>
</dbReference>
<feature type="coiled-coil region" evidence="4">
    <location>
        <begin position="71"/>
        <end position="98"/>
    </location>
</feature>
<keyword evidence="8" id="KW-1185">Reference proteome</keyword>
<gene>
    <name evidence="7" type="ORF">FSCOSCO3_A012847</name>
</gene>
<evidence type="ECO:0000313" key="7">
    <source>
        <dbReference type="EMBL" id="CAK6975535.1"/>
    </source>
</evidence>
<evidence type="ECO:0000313" key="8">
    <source>
        <dbReference type="Proteomes" id="UP001314229"/>
    </source>
</evidence>
<feature type="chain" id="PRO_5043852841" evidence="5">
    <location>
        <begin position="22"/>
        <end position="213"/>
    </location>
</feature>
<dbReference type="PANTHER" id="PTHR22923:SF102">
    <property type="entry name" value="CEREBELLIN 13-RELATED"/>
    <property type="match status" value="1"/>
</dbReference>
<dbReference type="SUPFAM" id="SSF49842">
    <property type="entry name" value="TNF-like"/>
    <property type="match status" value="1"/>
</dbReference>
<dbReference type="AlphaFoldDB" id="A0AAV1PWF2"/>
<evidence type="ECO:0000256" key="2">
    <source>
        <dbReference type="ARBA" id="ARBA00022525"/>
    </source>
</evidence>
<dbReference type="InterPro" id="IPR008983">
    <property type="entry name" value="Tumour_necrosis_fac-like_dom"/>
</dbReference>
<protein>
    <submittedName>
        <fullName evidence="7">Collagen alpha-1(X) chain-like</fullName>
    </submittedName>
</protein>
<dbReference type="GO" id="GO:0005576">
    <property type="term" value="C:extracellular region"/>
    <property type="evidence" value="ECO:0007669"/>
    <property type="project" value="UniProtKB-SubCell"/>
</dbReference>
<keyword evidence="4" id="KW-0175">Coiled coil</keyword>
<keyword evidence="2" id="KW-0964">Secreted</keyword>
<name>A0AAV1PWF2_SCOSC</name>
<dbReference type="Proteomes" id="UP001314229">
    <property type="component" value="Unassembled WGS sequence"/>
</dbReference>
<sequence length="213" mass="23307">MAKLSVIILVCLLAGLSDGQAESNKNETLAEQIEEEQAENDDNQNFKQVQEEFAISTLNTTTTQEISESPINILRTEVEALRERLEATEKQLAELNSLRTMDRAQTPVAFSVANPVVDGTINAGNSLHSMVYHNVVSNIGNAYSSITGYFTAPVPGVYYFSFTCFWWGGDGTSGGSLYRNGHQGVSWVQVQLSSFAKVLKLSSFPIAWTANEA</sequence>
<organism evidence="7 8">
    <name type="scientific">Scomber scombrus</name>
    <name type="common">Atlantic mackerel</name>
    <name type="synonym">Scomber vernalis</name>
    <dbReference type="NCBI Taxonomy" id="13677"/>
    <lineage>
        <taxon>Eukaryota</taxon>
        <taxon>Metazoa</taxon>
        <taxon>Chordata</taxon>
        <taxon>Craniata</taxon>
        <taxon>Vertebrata</taxon>
        <taxon>Euteleostomi</taxon>
        <taxon>Actinopterygii</taxon>
        <taxon>Neopterygii</taxon>
        <taxon>Teleostei</taxon>
        <taxon>Neoteleostei</taxon>
        <taxon>Acanthomorphata</taxon>
        <taxon>Pelagiaria</taxon>
        <taxon>Scombriformes</taxon>
        <taxon>Scombridae</taxon>
        <taxon>Scomber</taxon>
    </lineage>
</organism>
<evidence type="ECO:0000256" key="5">
    <source>
        <dbReference type="SAM" id="SignalP"/>
    </source>
</evidence>